<dbReference type="Proteomes" id="UP000002668">
    <property type="component" value="Genome"/>
</dbReference>
<evidence type="ECO:0000313" key="2">
    <source>
        <dbReference type="EMBL" id="CBX93732.1"/>
    </source>
</evidence>
<protein>
    <submittedName>
        <fullName evidence="2">Predicted protein</fullName>
    </submittedName>
</protein>
<dbReference type="VEuPathDB" id="FungiDB:LEMA_P034060.1"/>
<dbReference type="RefSeq" id="XP_003837172.1">
    <property type="nucleotide sequence ID" value="XM_003837124.1"/>
</dbReference>
<sequence length="132" mass="14489">MPKHHDIRPLGPKHRKPFPSLTLLRKHPHPLTLQILHQPRMLHFLPPSLGPCTPRQTPRRAVGNRWLRLLDSAGERRELKGGEGKGVVQVQEGTGSWGDNGGAVLVVGRPLGDVGEEGPDLGRGDVFDDAFV</sequence>
<dbReference type="InParanoid" id="E4ZR67"/>
<dbReference type="GeneID" id="13283159"/>
<name>E4ZR67_LEPMJ</name>
<proteinExistence type="predicted"/>
<feature type="region of interest" description="Disordered" evidence="1">
    <location>
        <begin position="1"/>
        <end position="21"/>
    </location>
</feature>
<evidence type="ECO:0000256" key="1">
    <source>
        <dbReference type="SAM" id="MobiDB-lite"/>
    </source>
</evidence>
<accession>E4ZR67</accession>
<dbReference type="AlphaFoldDB" id="E4ZR67"/>
<gene>
    <name evidence="2" type="ORF">LEMA_P034060.1</name>
</gene>
<dbReference type="EMBL" id="FP929116">
    <property type="protein sequence ID" value="CBX93732.1"/>
    <property type="molecule type" value="Genomic_DNA"/>
</dbReference>
<keyword evidence="3" id="KW-1185">Reference proteome</keyword>
<dbReference type="HOGENOM" id="CLU_1917422_0_0_1"/>
<feature type="compositionally biased region" description="Basic residues" evidence="1">
    <location>
        <begin position="1"/>
        <end position="17"/>
    </location>
</feature>
<organism evidence="3">
    <name type="scientific">Leptosphaeria maculans (strain JN3 / isolate v23.1.3 / race Av1-4-5-6-7-8)</name>
    <name type="common">Blackleg fungus</name>
    <name type="synonym">Phoma lingam</name>
    <dbReference type="NCBI Taxonomy" id="985895"/>
    <lineage>
        <taxon>Eukaryota</taxon>
        <taxon>Fungi</taxon>
        <taxon>Dikarya</taxon>
        <taxon>Ascomycota</taxon>
        <taxon>Pezizomycotina</taxon>
        <taxon>Dothideomycetes</taxon>
        <taxon>Pleosporomycetidae</taxon>
        <taxon>Pleosporales</taxon>
        <taxon>Pleosporineae</taxon>
        <taxon>Leptosphaeriaceae</taxon>
        <taxon>Plenodomus</taxon>
        <taxon>Plenodomus lingam/Leptosphaeria maculans species complex</taxon>
    </lineage>
</organism>
<reference evidence="3" key="1">
    <citation type="journal article" date="2011" name="Nat. Commun.">
        <title>Effector diversification within compartments of the Leptosphaeria maculans genome affected by Repeat-Induced Point mutations.</title>
        <authorList>
            <person name="Rouxel T."/>
            <person name="Grandaubert J."/>
            <person name="Hane J.K."/>
            <person name="Hoede C."/>
            <person name="van de Wouw A.P."/>
            <person name="Couloux A."/>
            <person name="Dominguez V."/>
            <person name="Anthouard V."/>
            <person name="Bally P."/>
            <person name="Bourras S."/>
            <person name="Cozijnsen A.J."/>
            <person name="Ciuffetti L.M."/>
            <person name="Degrave A."/>
            <person name="Dilmaghani A."/>
            <person name="Duret L."/>
            <person name="Fudal I."/>
            <person name="Goodwin S.B."/>
            <person name="Gout L."/>
            <person name="Glaser N."/>
            <person name="Linglin J."/>
            <person name="Kema G.H.J."/>
            <person name="Lapalu N."/>
            <person name="Lawrence C.B."/>
            <person name="May K."/>
            <person name="Meyer M."/>
            <person name="Ollivier B."/>
            <person name="Poulain J."/>
            <person name="Schoch C.L."/>
            <person name="Simon A."/>
            <person name="Spatafora J.W."/>
            <person name="Stachowiak A."/>
            <person name="Turgeon B.G."/>
            <person name="Tyler B.M."/>
            <person name="Vincent D."/>
            <person name="Weissenbach J."/>
            <person name="Amselem J."/>
            <person name="Quesneville H."/>
            <person name="Oliver R.P."/>
            <person name="Wincker P."/>
            <person name="Balesdent M.-H."/>
            <person name="Howlett B.J."/>
        </authorList>
    </citation>
    <scope>NUCLEOTIDE SEQUENCE [LARGE SCALE GENOMIC DNA]</scope>
    <source>
        <strain evidence="3">JN3 / isolate v23.1.3 / race Av1-4-5-6-7-8</strain>
    </source>
</reference>
<evidence type="ECO:0000313" key="3">
    <source>
        <dbReference type="Proteomes" id="UP000002668"/>
    </source>
</evidence>